<proteinExistence type="predicted"/>
<dbReference type="PANTHER" id="PTHR48475">
    <property type="entry name" value="RIBONUCLEASE H"/>
    <property type="match status" value="1"/>
</dbReference>
<feature type="coiled-coil region" evidence="1">
    <location>
        <begin position="62"/>
        <end position="89"/>
    </location>
</feature>
<accession>A0AAE2BX58</accession>
<reference evidence="2" key="1">
    <citation type="submission" date="2020-06" db="EMBL/GenBank/DDBJ databases">
        <authorList>
            <person name="Li T."/>
            <person name="Hu X."/>
            <person name="Zhang T."/>
            <person name="Song X."/>
            <person name="Zhang H."/>
            <person name="Dai N."/>
            <person name="Sheng W."/>
            <person name="Hou X."/>
            <person name="Wei L."/>
        </authorList>
    </citation>
    <scope>NUCLEOTIDE SEQUENCE</scope>
    <source>
        <strain evidence="2">K16</strain>
        <tissue evidence="2">Leaf</tissue>
    </source>
</reference>
<evidence type="ECO:0000313" key="3">
    <source>
        <dbReference type="Proteomes" id="UP001289374"/>
    </source>
</evidence>
<name>A0AAE2BX58_9LAMI</name>
<comment type="caution">
    <text evidence="2">The sequence shown here is derived from an EMBL/GenBank/DDBJ whole genome shotgun (WGS) entry which is preliminary data.</text>
</comment>
<sequence>MGIDNARLTSVNTSLTSFSGDIVEPLGEIMLLYHWDHAQGEETLKVQQYEPINNNQERQVDLDLVQEHRDNANARVEAYKEMMAKAYNSKVRRSKFQVGDLVLRRAYTTRNLGKLDAKWEGPYQVSKL</sequence>
<dbReference type="Proteomes" id="UP001289374">
    <property type="component" value="Unassembled WGS sequence"/>
</dbReference>
<keyword evidence="3" id="KW-1185">Reference proteome</keyword>
<evidence type="ECO:0000313" key="2">
    <source>
        <dbReference type="EMBL" id="KAK4400730.1"/>
    </source>
</evidence>
<reference evidence="2" key="2">
    <citation type="journal article" date="2024" name="Plant">
        <title>Genomic evolution and insights into agronomic trait innovations of Sesamum species.</title>
        <authorList>
            <person name="Miao H."/>
            <person name="Wang L."/>
            <person name="Qu L."/>
            <person name="Liu H."/>
            <person name="Sun Y."/>
            <person name="Le M."/>
            <person name="Wang Q."/>
            <person name="Wei S."/>
            <person name="Zheng Y."/>
            <person name="Lin W."/>
            <person name="Duan Y."/>
            <person name="Cao H."/>
            <person name="Xiong S."/>
            <person name="Wang X."/>
            <person name="Wei L."/>
            <person name="Li C."/>
            <person name="Ma Q."/>
            <person name="Ju M."/>
            <person name="Zhao R."/>
            <person name="Li G."/>
            <person name="Mu C."/>
            <person name="Tian Q."/>
            <person name="Mei H."/>
            <person name="Zhang T."/>
            <person name="Gao T."/>
            <person name="Zhang H."/>
        </authorList>
    </citation>
    <scope>NUCLEOTIDE SEQUENCE</scope>
    <source>
        <strain evidence="2">K16</strain>
    </source>
</reference>
<keyword evidence="1" id="KW-0175">Coiled coil</keyword>
<dbReference type="AlphaFoldDB" id="A0AAE2BX58"/>
<protein>
    <submittedName>
        <fullName evidence="2">Uncharacterized protein</fullName>
    </submittedName>
</protein>
<gene>
    <name evidence="2" type="ORF">Sango_1179100</name>
</gene>
<evidence type="ECO:0000256" key="1">
    <source>
        <dbReference type="SAM" id="Coils"/>
    </source>
</evidence>
<dbReference type="EMBL" id="JACGWL010000006">
    <property type="protein sequence ID" value="KAK4400730.1"/>
    <property type="molecule type" value="Genomic_DNA"/>
</dbReference>
<organism evidence="2 3">
    <name type="scientific">Sesamum angolense</name>
    <dbReference type="NCBI Taxonomy" id="2727404"/>
    <lineage>
        <taxon>Eukaryota</taxon>
        <taxon>Viridiplantae</taxon>
        <taxon>Streptophyta</taxon>
        <taxon>Embryophyta</taxon>
        <taxon>Tracheophyta</taxon>
        <taxon>Spermatophyta</taxon>
        <taxon>Magnoliopsida</taxon>
        <taxon>eudicotyledons</taxon>
        <taxon>Gunneridae</taxon>
        <taxon>Pentapetalae</taxon>
        <taxon>asterids</taxon>
        <taxon>lamiids</taxon>
        <taxon>Lamiales</taxon>
        <taxon>Pedaliaceae</taxon>
        <taxon>Sesamum</taxon>
    </lineage>
</organism>
<dbReference type="PANTHER" id="PTHR48475:SF2">
    <property type="entry name" value="RIBONUCLEASE H"/>
    <property type="match status" value="1"/>
</dbReference>